<dbReference type="AlphaFoldDB" id="A0A1H5ECH8"/>
<keyword evidence="4" id="KW-1185">Reference proteome</keyword>
<reference evidence="4" key="1">
    <citation type="submission" date="2016-10" db="EMBL/GenBank/DDBJ databases">
        <authorList>
            <person name="Varghese N."/>
            <person name="Submissions S."/>
        </authorList>
    </citation>
    <scope>NUCLEOTIDE SEQUENCE [LARGE SCALE GENOMIC DNA]</scope>
    <source>
        <strain evidence="4">DSM 21368</strain>
    </source>
</reference>
<evidence type="ECO:0008006" key="5">
    <source>
        <dbReference type="Google" id="ProtNLM"/>
    </source>
</evidence>
<dbReference type="Proteomes" id="UP000199220">
    <property type="component" value="Unassembled WGS sequence"/>
</dbReference>
<name>A0A1H5ECH8_9MICO</name>
<feature type="compositionally biased region" description="Polar residues" evidence="1">
    <location>
        <begin position="34"/>
        <end position="52"/>
    </location>
</feature>
<dbReference type="RefSeq" id="WP_089771930.1">
    <property type="nucleotide sequence ID" value="NZ_FNTX01000001.1"/>
</dbReference>
<dbReference type="EMBL" id="FNTX01000001">
    <property type="protein sequence ID" value="SED88746.1"/>
    <property type="molecule type" value="Genomic_DNA"/>
</dbReference>
<protein>
    <recommendedName>
        <fullName evidence="5">Lipoprotein</fullName>
    </recommendedName>
</protein>
<organism evidence="3 4">
    <name type="scientific">Ruania alba</name>
    <dbReference type="NCBI Taxonomy" id="648782"/>
    <lineage>
        <taxon>Bacteria</taxon>
        <taxon>Bacillati</taxon>
        <taxon>Actinomycetota</taxon>
        <taxon>Actinomycetes</taxon>
        <taxon>Micrococcales</taxon>
        <taxon>Ruaniaceae</taxon>
        <taxon>Ruania</taxon>
    </lineage>
</organism>
<keyword evidence="2" id="KW-0732">Signal</keyword>
<sequence>MDARSLTHRLVATSAMVLALTACTGAGSGDDGSPTPSQTPESTAAETDTQSPSLVVLEAPAGYQRDDVLESLSSDWSDILVADGGCTLAARGETSTGVTPDVRTASVDEVRAMATADGAADPGTADLELVTSGAGEDNDPARTLMFVSADWMSGDQAVRALARVTTVHDYDGSESSQTLALRFSCPGGAIDESEWETVAAVIRPVMHGVDENDPWADVATG</sequence>
<dbReference type="PROSITE" id="PS51257">
    <property type="entry name" value="PROKAR_LIPOPROTEIN"/>
    <property type="match status" value="1"/>
</dbReference>
<proteinExistence type="predicted"/>
<evidence type="ECO:0000313" key="3">
    <source>
        <dbReference type="EMBL" id="SED88746.1"/>
    </source>
</evidence>
<evidence type="ECO:0000256" key="1">
    <source>
        <dbReference type="SAM" id="MobiDB-lite"/>
    </source>
</evidence>
<accession>A0A1H5ECH8</accession>
<evidence type="ECO:0000313" key="4">
    <source>
        <dbReference type="Proteomes" id="UP000199220"/>
    </source>
</evidence>
<feature type="region of interest" description="Disordered" evidence="1">
    <location>
        <begin position="26"/>
        <end position="52"/>
    </location>
</feature>
<dbReference type="OrthoDB" id="5146442at2"/>
<evidence type="ECO:0000256" key="2">
    <source>
        <dbReference type="SAM" id="SignalP"/>
    </source>
</evidence>
<feature type="signal peptide" evidence="2">
    <location>
        <begin position="1"/>
        <end position="28"/>
    </location>
</feature>
<feature type="chain" id="PRO_5011479542" description="Lipoprotein" evidence="2">
    <location>
        <begin position="29"/>
        <end position="221"/>
    </location>
</feature>
<gene>
    <name evidence="3" type="ORF">SAMN04488554_0970</name>
</gene>